<evidence type="ECO:0000313" key="2">
    <source>
        <dbReference type="EMBL" id="WYJ99007.1"/>
    </source>
</evidence>
<dbReference type="SUPFAM" id="SSF110849">
    <property type="entry name" value="ParB/Sulfiredoxin"/>
    <property type="match status" value="1"/>
</dbReference>
<dbReference type="Proteomes" id="UP000194948">
    <property type="component" value="Chromosome"/>
</dbReference>
<dbReference type="InterPro" id="IPR036086">
    <property type="entry name" value="ParB/Sulfiredoxin_sf"/>
</dbReference>
<reference evidence="2 3" key="2">
    <citation type="submission" date="2024-03" db="EMBL/GenBank/DDBJ databases">
        <title>The Genome Sequence of Enterococcus sp. DIV0205d.</title>
        <authorList>
            <consortium name="The Broad Institute Genomics Platform"/>
            <consortium name="The Broad Institute Microbial Omics Core"/>
            <consortium name="The Broad Institute Genomic Center for Infectious Diseases"/>
            <person name="Earl A."/>
            <person name="Manson A."/>
            <person name="Gilmore M."/>
            <person name="Schwartman J."/>
            <person name="Shea T."/>
            <person name="Abouelleil A."/>
            <person name="Cao P."/>
            <person name="Chapman S."/>
            <person name="Cusick C."/>
            <person name="Young S."/>
            <person name="Neafsey D."/>
            <person name="Nusbaum C."/>
            <person name="Birren B."/>
        </authorList>
    </citation>
    <scope>NUCLEOTIDE SEQUENCE [LARGE SCALE GENOMIC DNA]</scope>
    <source>
        <strain evidence="2 3">7F3_DIV0205</strain>
    </source>
</reference>
<dbReference type="RefSeq" id="WP_086312306.1">
    <property type="nucleotide sequence ID" value="NZ_CP147244.1"/>
</dbReference>
<dbReference type="InterPro" id="IPR003115">
    <property type="entry name" value="ParB_N"/>
</dbReference>
<evidence type="ECO:0000313" key="3">
    <source>
        <dbReference type="Proteomes" id="UP000194948"/>
    </source>
</evidence>
<dbReference type="SMART" id="SM00470">
    <property type="entry name" value="ParB"/>
    <property type="match status" value="1"/>
</dbReference>
<protein>
    <recommendedName>
        <fullName evidence="1">ParB-like N-terminal domain-containing protein</fullName>
    </recommendedName>
</protein>
<evidence type="ECO:0000259" key="1">
    <source>
        <dbReference type="SMART" id="SM00470"/>
    </source>
</evidence>
<dbReference type="EMBL" id="CP147244">
    <property type="protein sequence ID" value="WYJ99007.1"/>
    <property type="molecule type" value="Genomic_DNA"/>
</dbReference>
<proteinExistence type="predicted"/>
<gene>
    <name evidence="2" type="ORF">A5821_000083</name>
</gene>
<dbReference type="CDD" id="cd16387">
    <property type="entry name" value="ParB_N_Srx"/>
    <property type="match status" value="1"/>
</dbReference>
<feature type="domain" description="ParB-like N-terminal" evidence="1">
    <location>
        <begin position="73"/>
        <end position="162"/>
    </location>
</feature>
<dbReference type="AlphaFoldDB" id="A0AAQ3W5F2"/>
<reference evidence="3" key="1">
    <citation type="submission" date="2017-05" db="EMBL/GenBank/DDBJ databases">
        <title>The Genome Sequence of EEnterococcus faecalis 9F2_4866.</title>
        <authorList>
            <consortium name="The Broad Institute Genomics Platform"/>
            <consortium name="The Broad Institute Genomic Center for Infectious Diseases"/>
            <person name="Earl A."/>
            <person name="Manson A."/>
            <person name="Schwartman J."/>
            <person name="Gilmore M."/>
            <person name="Abouelleil A."/>
            <person name="Cao P."/>
            <person name="Chapman S."/>
            <person name="Cusick C."/>
            <person name="Shea T."/>
            <person name="Young S."/>
            <person name="Neafsey D."/>
            <person name="Nusbaum C."/>
            <person name="Birren B."/>
        </authorList>
    </citation>
    <scope>NUCLEOTIDE SEQUENCE [LARGE SCALE GENOMIC DNA]</scope>
    <source>
        <strain evidence="3">7F3_DIV0205</strain>
    </source>
</reference>
<accession>A0AAQ3W5F2</accession>
<keyword evidence="3" id="KW-1185">Reference proteome</keyword>
<organism evidence="2 3">
    <name type="scientific">Candidatus Enterococcus palustris</name>
    <dbReference type="NCBI Taxonomy" id="1834189"/>
    <lineage>
        <taxon>Bacteria</taxon>
        <taxon>Bacillati</taxon>
        <taxon>Bacillota</taxon>
        <taxon>Bacilli</taxon>
        <taxon>Lactobacillales</taxon>
        <taxon>Enterococcaceae</taxon>
        <taxon>Enterococcus</taxon>
    </lineage>
</organism>
<sequence length="419" mass="48042">MINLLEKVAANQLEKTGQVKKLTVPGQVSNSWEVYKIPLEYLYYNDKNGRINTVYKQYQAENGQLQPEPGNSEYNKIFEKFIYDSNSRALEETLQSIKERTQQEPGVVLPDGRVIDGNRRFTALRMYQTQDNIPKTFEAVILPLDANSGNDEKKIKELELDLQLGREERVNYDPIDRIFDVYNTIKVEKLMTVEEYKKASGAGNTKGINRDIRLAKLILRFVEIVSPGGNSVDKFYLARELKLDGPIEEIEGTINKLKDREKESITDAVLTHLAVVKSTEGNADVTRIMRDVKTHILKNDEVKQYFLDAVDDKVDDIIDAFSEKPIKSSNDLKQVTKSSPELEKTVTDIQSSIKRLVYKGVKDSERKEALMELNDIRDNLQELNASDFKELTKDEFFEAKEVLSEIRDILFKLNQGMSK</sequence>
<name>A0AAQ3W5F2_9ENTE</name>